<protein>
    <submittedName>
        <fullName evidence="2">Uncharacterized protein</fullName>
    </submittedName>
</protein>
<dbReference type="EMBL" id="BQKY01000008">
    <property type="protein sequence ID" value="GJN91148.1"/>
    <property type="molecule type" value="Genomic_DNA"/>
</dbReference>
<keyword evidence="1" id="KW-1133">Transmembrane helix</keyword>
<reference evidence="2 3" key="1">
    <citation type="submission" date="2021-12" db="EMBL/GenBank/DDBJ databases">
        <title>High titer production of polyol ester of fatty acids by Rhodotorula paludigena BS15 towards product separation-free biomass refinery.</title>
        <authorList>
            <person name="Mano J."/>
            <person name="Ono H."/>
            <person name="Tanaka T."/>
            <person name="Naito K."/>
            <person name="Sushida H."/>
            <person name="Ike M."/>
            <person name="Tokuyasu K."/>
            <person name="Kitaoka M."/>
        </authorList>
    </citation>
    <scope>NUCLEOTIDE SEQUENCE [LARGE SCALE GENOMIC DNA]</scope>
    <source>
        <strain evidence="2 3">BS15</strain>
    </source>
</reference>
<proteinExistence type="predicted"/>
<gene>
    <name evidence="2" type="ORF">Rhopal_004166-T1</name>
</gene>
<evidence type="ECO:0000256" key="1">
    <source>
        <dbReference type="SAM" id="Phobius"/>
    </source>
</evidence>
<keyword evidence="1" id="KW-0472">Membrane</keyword>
<feature type="transmembrane region" description="Helical" evidence="1">
    <location>
        <begin position="20"/>
        <end position="42"/>
    </location>
</feature>
<feature type="transmembrane region" description="Helical" evidence="1">
    <location>
        <begin position="62"/>
        <end position="86"/>
    </location>
</feature>
<feature type="transmembrane region" description="Helical" evidence="1">
    <location>
        <begin position="122"/>
        <end position="141"/>
    </location>
</feature>
<sequence length="181" mass="20309">MAEHDARVVKKAKEERWRVYAMLAATLVLLVFWIFVFLFVHGDLATFRLVQADCPEPSSTRLLVGGCIAFVCIAPFVVVLCILNYWDHWRKGGSEPRRSGGIPHFLRRLFDYSRDPNDHVKMILPGSVSGVIFLLWAIILWTGYELAATPDSPLLAEAEHSATFATVLSLALCIKPILDLV</sequence>
<dbReference type="AlphaFoldDB" id="A0AAV5GR48"/>
<accession>A0AAV5GR48</accession>
<name>A0AAV5GR48_9BASI</name>
<comment type="caution">
    <text evidence="2">The sequence shown here is derived from an EMBL/GenBank/DDBJ whole genome shotgun (WGS) entry which is preliminary data.</text>
</comment>
<evidence type="ECO:0000313" key="3">
    <source>
        <dbReference type="Proteomes" id="UP001342314"/>
    </source>
</evidence>
<dbReference type="Proteomes" id="UP001342314">
    <property type="component" value="Unassembled WGS sequence"/>
</dbReference>
<organism evidence="2 3">
    <name type="scientific">Rhodotorula paludigena</name>
    <dbReference type="NCBI Taxonomy" id="86838"/>
    <lineage>
        <taxon>Eukaryota</taxon>
        <taxon>Fungi</taxon>
        <taxon>Dikarya</taxon>
        <taxon>Basidiomycota</taxon>
        <taxon>Pucciniomycotina</taxon>
        <taxon>Microbotryomycetes</taxon>
        <taxon>Sporidiobolales</taxon>
        <taxon>Sporidiobolaceae</taxon>
        <taxon>Rhodotorula</taxon>
    </lineage>
</organism>
<keyword evidence="1" id="KW-0812">Transmembrane</keyword>
<keyword evidence="3" id="KW-1185">Reference proteome</keyword>
<evidence type="ECO:0000313" key="2">
    <source>
        <dbReference type="EMBL" id="GJN91148.1"/>
    </source>
</evidence>